<dbReference type="EMBL" id="CP029289">
    <property type="protein sequence ID" value="AWR93361.1"/>
    <property type="molecule type" value="Genomic_DNA"/>
</dbReference>
<accession>A0A2U9IBG3</accession>
<evidence type="ECO:0000313" key="5">
    <source>
        <dbReference type="Proteomes" id="UP000248044"/>
    </source>
</evidence>
<evidence type="ECO:0000259" key="3">
    <source>
        <dbReference type="Pfam" id="PF00156"/>
    </source>
</evidence>
<dbReference type="AlphaFoldDB" id="A0A2U9IBG3"/>
<dbReference type="CDD" id="cd06223">
    <property type="entry name" value="PRTases_typeI"/>
    <property type="match status" value="1"/>
</dbReference>
<dbReference type="Gene3D" id="3.40.50.2020">
    <property type="match status" value="1"/>
</dbReference>
<protein>
    <submittedName>
        <fullName evidence="4">Phosphoribosyltransferase</fullName>
    </submittedName>
</protein>
<evidence type="ECO:0000256" key="1">
    <source>
        <dbReference type="ARBA" id="ARBA00022676"/>
    </source>
</evidence>
<dbReference type="RefSeq" id="WP_110269245.1">
    <property type="nucleotide sequence ID" value="NZ_CP029289.2"/>
</dbReference>
<evidence type="ECO:0000256" key="2">
    <source>
        <dbReference type="ARBA" id="ARBA00022679"/>
    </source>
</evidence>
<sequence length="176" mass="20491">MVEYYIPTWDEIEEDVFQIAEKIANEKFVPDVIIAILTGGVIPAKLFSDIFGIKTLRYIEIKFYRGVNKTDAKPVVKAVYVNDVENKKILIVDDVADSGETLEAVTNVIAMFNPSLIRTATIYVKPWSRKYPDYYSKIIDKWIIFPWDKWDVVRENKDAPVKNKERFLELHNSIKK</sequence>
<dbReference type="PANTHER" id="PTHR43363">
    <property type="entry name" value="HYPOXANTHINE PHOSPHORIBOSYLTRANSFERASE"/>
    <property type="match status" value="1"/>
</dbReference>
<keyword evidence="1 4" id="KW-0328">Glycosyltransferase</keyword>
<dbReference type="GO" id="GO:0016757">
    <property type="term" value="F:glycosyltransferase activity"/>
    <property type="evidence" value="ECO:0007669"/>
    <property type="project" value="UniProtKB-KW"/>
</dbReference>
<dbReference type="SUPFAM" id="SSF53271">
    <property type="entry name" value="PRTase-like"/>
    <property type="match status" value="1"/>
</dbReference>
<gene>
    <name evidence="4" type="ORF">DFR85_00810</name>
</gene>
<keyword evidence="2 4" id="KW-0808">Transferase</keyword>
<feature type="domain" description="Phosphoribosyltransferase" evidence="3">
    <location>
        <begin position="9"/>
        <end position="148"/>
    </location>
</feature>
<dbReference type="Proteomes" id="UP000248044">
    <property type="component" value="Chromosome"/>
</dbReference>
<name>A0A2U9IBG3_9CREN</name>
<dbReference type="InterPro" id="IPR000836">
    <property type="entry name" value="PRTase_dom"/>
</dbReference>
<evidence type="ECO:0000313" key="4">
    <source>
        <dbReference type="EMBL" id="AWR93361.1"/>
    </source>
</evidence>
<dbReference type="InterPro" id="IPR029057">
    <property type="entry name" value="PRTase-like"/>
</dbReference>
<dbReference type="GeneID" id="36830652"/>
<proteinExistence type="predicted"/>
<organism evidence="4 5">
    <name type="scientific">Acidianus brierleyi</name>
    <dbReference type="NCBI Taxonomy" id="41673"/>
    <lineage>
        <taxon>Archaea</taxon>
        <taxon>Thermoproteota</taxon>
        <taxon>Thermoprotei</taxon>
        <taxon>Sulfolobales</taxon>
        <taxon>Sulfolobaceae</taxon>
        <taxon>Acidianus</taxon>
    </lineage>
</organism>
<keyword evidence="5" id="KW-1185">Reference proteome</keyword>
<dbReference type="KEGG" id="abri:DFR85_00810"/>
<dbReference type="Pfam" id="PF00156">
    <property type="entry name" value="Pribosyltran"/>
    <property type="match status" value="1"/>
</dbReference>
<dbReference type="OrthoDB" id="4952at2157"/>
<reference evidence="4 5" key="1">
    <citation type="submission" date="2018-05" db="EMBL/GenBank/DDBJ databases">
        <title>Complete Genome Sequences of Extremely Thermoacidophilic, Metal-Mobilizing Type-Strain Members of the Archaeal Family Sulfolobaceae: Acidianus brierleyi DSM-1651T, Acidianus sulfidivorans DSM-18786T, Metallosphaera hakonensis DSM-7519T, and Metallosphaera prunae DSM-10039T.</title>
        <authorList>
            <person name="Counts J.A."/>
            <person name="Kelly R.M."/>
        </authorList>
    </citation>
    <scope>NUCLEOTIDE SEQUENCE [LARGE SCALE GENOMIC DNA]</scope>
    <source>
        <strain evidence="4 5">DSM 1651</strain>
    </source>
</reference>
<dbReference type="PANTHER" id="PTHR43363:SF1">
    <property type="entry name" value="HYPOXANTHINE-GUANINE PHOSPHORIBOSYLTRANSFERASE"/>
    <property type="match status" value="1"/>
</dbReference>